<dbReference type="PANTHER" id="PTHR31596:SF1">
    <property type="entry name" value="T-CELL ACTIVATION INHIBITOR, MITOCHONDRIAL"/>
    <property type="match status" value="1"/>
</dbReference>
<proteinExistence type="predicted"/>
<dbReference type="InterPro" id="IPR027986">
    <property type="entry name" value="TCAIM"/>
</dbReference>
<dbReference type="EMBL" id="JAWQEG010000749">
    <property type="protein sequence ID" value="KAK3885945.1"/>
    <property type="molecule type" value="Genomic_DNA"/>
</dbReference>
<protein>
    <recommendedName>
        <fullName evidence="5">T-cell activation inhibitor, mitochondrial</fullName>
    </recommendedName>
</protein>
<accession>A0AAE1G4G2</accession>
<dbReference type="Proteomes" id="UP001286313">
    <property type="component" value="Unassembled WGS sequence"/>
</dbReference>
<feature type="domain" description="DUF4460" evidence="1">
    <location>
        <begin position="35"/>
        <end position="129"/>
    </location>
</feature>
<evidence type="ECO:0000259" key="1">
    <source>
        <dbReference type="Pfam" id="PF14687"/>
    </source>
</evidence>
<evidence type="ECO:0000313" key="3">
    <source>
        <dbReference type="EMBL" id="KAK3885945.1"/>
    </source>
</evidence>
<name>A0AAE1G4G2_PETCI</name>
<dbReference type="InterPro" id="IPR027989">
    <property type="entry name" value="DUF4461"/>
</dbReference>
<organism evidence="3 4">
    <name type="scientific">Petrolisthes cinctipes</name>
    <name type="common">Flat porcelain crab</name>
    <dbReference type="NCBI Taxonomy" id="88211"/>
    <lineage>
        <taxon>Eukaryota</taxon>
        <taxon>Metazoa</taxon>
        <taxon>Ecdysozoa</taxon>
        <taxon>Arthropoda</taxon>
        <taxon>Crustacea</taxon>
        <taxon>Multicrustacea</taxon>
        <taxon>Malacostraca</taxon>
        <taxon>Eumalacostraca</taxon>
        <taxon>Eucarida</taxon>
        <taxon>Decapoda</taxon>
        <taxon>Pleocyemata</taxon>
        <taxon>Anomura</taxon>
        <taxon>Galatheoidea</taxon>
        <taxon>Porcellanidae</taxon>
        <taxon>Petrolisthes</taxon>
    </lineage>
</organism>
<feature type="domain" description="DUF4461" evidence="2">
    <location>
        <begin position="178"/>
        <end position="485"/>
    </location>
</feature>
<evidence type="ECO:0000313" key="4">
    <source>
        <dbReference type="Proteomes" id="UP001286313"/>
    </source>
</evidence>
<dbReference type="AlphaFoldDB" id="A0AAE1G4G2"/>
<dbReference type="Pfam" id="PF14688">
    <property type="entry name" value="DUF4461"/>
    <property type="match status" value="1"/>
</dbReference>
<sequence>MHWPTQHSSHLLLKWRLLSNRIFQSVNNNVLGEGSRSLTSAQVSTALRPFYFLVHPDFFGQHPEAQRANNASIQTLNSHLDSLIKNQKTNSVNLQFYVKNKKTEGTLNQVALKLNRTSARATLQRILSEFDLPTKYVDSLPNTPQAKHHNRMTKYDIYDHIDPFDIGYEPPIPKRKQDLYSWLVKNMGEAERRLAGSEPIRRDICRIRDSLVSELFLTQLTWQRGLGTTHLRGCLQGLNALTNHHQEINPLLEGRAIHFGNETGVSFDGKIVLSTSEVRNQWLKVICKLPEQDAVIQRIPLMQKAVSNALRGIQVTHRKYQPYVLVDSYIGHLKRLVTALGDYRGRDAFPASWPDSLKELQLVVESAAGPLMLSPTGQILAPSSCPPWLLVNFITENMEEAKKMIKDYESIRWREVELHQQCCELLELDLLDKDDSVQPAMMVQCLEQLVNQAPRLTPLLSGARVWITQYFAVMLDGEICIPWDF</sequence>
<evidence type="ECO:0008006" key="5">
    <source>
        <dbReference type="Google" id="ProtNLM"/>
    </source>
</evidence>
<evidence type="ECO:0000259" key="2">
    <source>
        <dbReference type="Pfam" id="PF14688"/>
    </source>
</evidence>
<dbReference type="InterPro" id="IPR028031">
    <property type="entry name" value="DUF4460"/>
</dbReference>
<keyword evidence="4" id="KW-1185">Reference proteome</keyword>
<dbReference type="PANTHER" id="PTHR31596">
    <property type="entry name" value="T-CELL ACTIVATION INHIBITOR, MITOCHONDRIAL"/>
    <property type="match status" value="1"/>
</dbReference>
<comment type="caution">
    <text evidence="3">The sequence shown here is derived from an EMBL/GenBank/DDBJ whole genome shotgun (WGS) entry which is preliminary data.</text>
</comment>
<dbReference type="Pfam" id="PF14687">
    <property type="entry name" value="DUF4460"/>
    <property type="match status" value="1"/>
</dbReference>
<gene>
    <name evidence="3" type="ORF">Pcinc_009878</name>
</gene>
<reference evidence="3" key="1">
    <citation type="submission" date="2023-10" db="EMBL/GenBank/DDBJ databases">
        <title>Genome assemblies of two species of porcelain crab, Petrolisthes cinctipes and Petrolisthes manimaculis (Anomura: Porcellanidae).</title>
        <authorList>
            <person name="Angst P."/>
        </authorList>
    </citation>
    <scope>NUCLEOTIDE SEQUENCE</scope>
    <source>
        <strain evidence="3">PB745_01</strain>
        <tissue evidence="3">Gill</tissue>
    </source>
</reference>
<dbReference type="GO" id="GO:0005739">
    <property type="term" value="C:mitochondrion"/>
    <property type="evidence" value="ECO:0007669"/>
    <property type="project" value="TreeGrafter"/>
</dbReference>